<gene>
    <name evidence="10" type="primary">MRS3/4_1</name>
    <name evidence="10" type="ORF">BGW38_003871</name>
</gene>
<keyword evidence="7 8" id="KW-0472">Membrane</keyword>
<evidence type="ECO:0000256" key="7">
    <source>
        <dbReference type="ARBA" id="ARBA00023136"/>
    </source>
</evidence>
<feature type="repeat" description="Solcar" evidence="8">
    <location>
        <begin position="204"/>
        <end position="295"/>
    </location>
</feature>
<dbReference type="Gene3D" id="1.50.40.10">
    <property type="entry name" value="Mitochondrial carrier domain"/>
    <property type="match status" value="1"/>
</dbReference>
<feature type="repeat" description="Solcar" evidence="8">
    <location>
        <begin position="17"/>
        <end position="105"/>
    </location>
</feature>
<dbReference type="GO" id="GO:0048250">
    <property type="term" value="P:iron import into the mitochondrion"/>
    <property type="evidence" value="ECO:0007669"/>
    <property type="project" value="TreeGrafter"/>
</dbReference>
<keyword evidence="4 8" id="KW-0812">Transmembrane</keyword>
<dbReference type="Pfam" id="PF00153">
    <property type="entry name" value="Mito_carr"/>
    <property type="match status" value="3"/>
</dbReference>
<evidence type="ECO:0000256" key="2">
    <source>
        <dbReference type="ARBA" id="ARBA00006375"/>
    </source>
</evidence>
<dbReference type="EMBL" id="JAABOA010000252">
    <property type="protein sequence ID" value="KAF9585109.1"/>
    <property type="molecule type" value="Genomic_DNA"/>
</dbReference>
<accession>A0A9P6G124</accession>
<keyword evidence="6" id="KW-0496">Mitochondrion</keyword>
<evidence type="ECO:0000256" key="8">
    <source>
        <dbReference type="PROSITE-ProRule" id="PRU00282"/>
    </source>
</evidence>
<dbReference type="FunFam" id="1.50.40.10:FF:000029">
    <property type="entry name" value="Solute carrier family 25 member 28"/>
    <property type="match status" value="1"/>
</dbReference>
<protein>
    <submittedName>
        <fullName evidence="10">Fe(2+) transporter</fullName>
    </submittedName>
</protein>
<dbReference type="AlphaFoldDB" id="A0A9P6G124"/>
<sequence>MAQPIEDYEYEALPENSSLTASLLAGAFAGIAEHAIMYPVDSIKTRMQVIQPTPQAVYSGVINAISKISTTEGAKTLWRGVNSVIVGAGPAHALYFGTYEYTKQFLGGNREGHHPIAAATAGACATITSDALMNPFDVIKQRMQVHGSVYKNIIDCATKVYQVEGMRAFYISYPTTLTMTIPFQSLQFATYEYLRKVLNPSGDYDPMTHITAGGIAGAVAAAATTPLDVAKTLLQTRGEATDVRIRNCNGLVDAFKLIYQRQGMAGFAKGLQPRVVSHMPSTAICWGVYEYGKWFLNSKDSQPILH</sequence>
<evidence type="ECO:0000313" key="10">
    <source>
        <dbReference type="EMBL" id="KAF9585109.1"/>
    </source>
</evidence>
<evidence type="ECO:0000256" key="6">
    <source>
        <dbReference type="ARBA" id="ARBA00023128"/>
    </source>
</evidence>
<dbReference type="PANTHER" id="PTHR45758">
    <property type="entry name" value="MITOFERRIN-1-RELATED"/>
    <property type="match status" value="1"/>
</dbReference>
<dbReference type="InterPro" id="IPR023395">
    <property type="entry name" value="MCP_dom_sf"/>
</dbReference>
<keyword evidence="5" id="KW-1133">Transmembrane helix</keyword>
<comment type="caution">
    <text evidence="10">The sequence shown here is derived from an EMBL/GenBank/DDBJ whole genome shotgun (WGS) entry which is preliminary data.</text>
</comment>
<name>A0A9P6G124_9FUNG</name>
<feature type="repeat" description="Solcar" evidence="8">
    <location>
        <begin position="113"/>
        <end position="197"/>
    </location>
</feature>
<dbReference type="SUPFAM" id="SSF103506">
    <property type="entry name" value="Mitochondrial carrier"/>
    <property type="match status" value="1"/>
</dbReference>
<dbReference type="Proteomes" id="UP000780801">
    <property type="component" value="Unassembled WGS sequence"/>
</dbReference>
<evidence type="ECO:0000256" key="3">
    <source>
        <dbReference type="ARBA" id="ARBA00022448"/>
    </source>
</evidence>
<dbReference type="PROSITE" id="PS50920">
    <property type="entry name" value="SOLCAR"/>
    <property type="match status" value="3"/>
</dbReference>
<evidence type="ECO:0000256" key="5">
    <source>
        <dbReference type="ARBA" id="ARBA00022989"/>
    </source>
</evidence>
<evidence type="ECO:0000313" key="11">
    <source>
        <dbReference type="Proteomes" id="UP000780801"/>
    </source>
</evidence>
<evidence type="ECO:0000256" key="9">
    <source>
        <dbReference type="RuleBase" id="RU000488"/>
    </source>
</evidence>
<reference evidence="10" key="1">
    <citation type="journal article" date="2020" name="Fungal Divers.">
        <title>Resolving the Mortierellaceae phylogeny through synthesis of multi-gene phylogenetics and phylogenomics.</title>
        <authorList>
            <person name="Vandepol N."/>
            <person name="Liber J."/>
            <person name="Desiro A."/>
            <person name="Na H."/>
            <person name="Kennedy M."/>
            <person name="Barry K."/>
            <person name="Grigoriev I.V."/>
            <person name="Miller A.N."/>
            <person name="O'Donnell K."/>
            <person name="Stajich J.E."/>
            <person name="Bonito G."/>
        </authorList>
    </citation>
    <scope>NUCLEOTIDE SEQUENCE</scope>
    <source>
        <strain evidence="10">KOD1015</strain>
    </source>
</reference>
<dbReference type="InterPro" id="IPR018108">
    <property type="entry name" value="MCP_transmembrane"/>
</dbReference>
<organism evidence="10 11">
    <name type="scientific">Lunasporangiospora selenospora</name>
    <dbReference type="NCBI Taxonomy" id="979761"/>
    <lineage>
        <taxon>Eukaryota</taxon>
        <taxon>Fungi</taxon>
        <taxon>Fungi incertae sedis</taxon>
        <taxon>Mucoromycota</taxon>
        <taxon>Mortierellomycotina</taxon>
        <taxon>Mortierellomycetes</taxon>
        <taxon>Mortierellales</taxon>
        <taxon>Mortierellaceae</taxon>
        <taxon>Lunasporangiospora</taxon>
    </lineage>
</organism>
<dbReference type="PANTHER" id="PTHR45758:SF4">
    <property type="entry name" value="MITOFERRIN-1"/>
    <property type="match status" value="1"/>
</dbReference>
<proteinExistence type="inferred from homology"/>
<dbReference type="GO" id="GO:0015093">
    <property type="term" value="F:ferrous iron transmembrane transporter activity"/>
    <property type="evidence" value="ECO:0007669"/>
    <property type="project" value="TreeGrafter"/>
</dbReference>
<dbReference type="GO" id="GO:0031966">
    <property type="term" value="C:mitochondrial membrane"/>
    <property type="evidence" value="ECO:0007669"/>
    <property type="project" value="UniProtKB-SubCell"/>
</dbReference>
<evidence type="ECO:0000256" key="4">
    <source>
        <dbReference type="ARBA" id="ARBA00022692"/>
    </source>
</evidence>
<keyword evidence="3 9" id="KW-0813">Transport</keyword>
<dbReference type="OrthoDB" id="43906at2759"/>
<keyword evidence="11" id="KW-1185">Reference proteome</keyword>
<comment type="similarity">
    <text evidence="2 9">Belongs to the mitochondrial carrier (TC 2.A.29) family.</text>
</comment>
<evidence type="ECO:0000256" key="1">
    <source>
        <dbReference type="ARBA" id="ARBA00004225"/>
    </source>
</evidence>
<comment type="subcellular location">
    <subcellularLocation>
        <location evidence="1">Mitochondrion membrane</location>
        <topology evidence="1">Multi-pass membrane protein</topology>
    </subcellularLocation>
</comment>